<sequence length="174" mass="19605">VKHLTQTSKLEFPSSLTDISMAWVCRNVEVLCVAQEDGSLHFRHCPVFPQELADQLLHKMADEGVLNDRTVGIFQNPEHLRLRCAYIRSSQLSAEAFRLSLCPHKLQELKASHIHSDVTISDVLHSLTSNELCRQGLQTLLMDGLRLYGEAGEESLQASFNMLRSDICTVDFVL</sequence>
<keyword evidence="2" id="KW-1185">Reference proteome</keyword>
<evidence type="ECO:0000313" key="1">
    <source>
        <dbReference type="Ensembl" id="ENSSRHP00000079454.1"/>
    </source>
</evidence>
<dbReference type="AlphaFoldDB" id="A0A673LU06"/>
<proteinExistence type="predicted"/>
<dbReference type="Proteomes" id="UP000472270">
    <property type="component" value="Unassembled WGS sequence"/>
</dbReference>
<evidence type="ECO:0000313" key="2">
    <source>
        <dbReference type="Proteomes" id="UP000472270"/>
    </source>
</evidence>
<accession>A0A673LU06</accession>
<reference evidence="1" key="1">
    <citation type="submission" date="2025-08" db="UniProtKB">
        <authorList>
            <consortium name="Ensembl"/>
        </authorList>
    </citation>
    <scope>IDENTIFICATION</scope>
</reference>
<name>A0A673LU06_9TELE</name>
<reference evidence="1" key="2">
    <citation type="submission" date="2025-09" db="UniProtKB">
        <authorList>
            <consortium name="Ensembl"/>
        </authorList>
    </citation>
    <scope>IDENTIFICATION</scope>
</reference>
<dbReference type="Ensembl" id="ENSSRHT00000081606.1">
    <property type="protein sequence ID" value="ENSSRHP00000079454.1"/>
    <property type="gene ID" value="ENSSRHG00000039414.1"/>
</dbReference>
<organism evidence="1 2">
    <name type="scientific">Sinocyclocheilus rhinocerous</name>
    <dbReference type="NCBI Taxonomy" id="307959"/>
    <lineage>
        <taxon>Eukaryota</taxon>
        <taxon>Metazoa</taxon>
        <taxon>Chordata</taxon>
        <taxon>Craniata</taxon>
        <taxon>Vertebrata</taxon>
        <taxon>Euteleostomi</taxon>
        <taxon>Actinopterygii</taxon>
        <taxon>Neopterygii</taxon>
        <taxon>Teleostei</taxon>
        <taxon>Ostariophysi</taxon>
        <taxon>Cypriniformes</taxon>
        <taxon>Cyprinidae</taxon>
        <taxon>Cyprininae</taxon>
        <taxon>Sinocyclocheilus</taxon>
    </lineage>
</organism>
<protein>
    <submittedName>
        <fullName evidence="1">Uncharacterized protein</fullName>
    </submittedName>
</protein>